<dbReference type="SMART" id="SM00937">
    <property type="entry name" value="PCRF"/>
    <property type="match status" value="1"/>
</dbReference>
<dbReference type="PROSITE" id="PS00745">
    <property type="entry name" value="RF_PROK_I"/>
    <property type="match status" value="1"/>
</dbReference>
<dbReference type="Ensembl" id="ENSSFAT00005034700.1">
    <property type="protein sequence ID" value="ENSSFAP00005033525.1"/>
    <property type="gene ID" value="ENSSFAG00005016957.1"/>
</dbReference>
<keyword evidence="2" id="KW-0648">Protein biosynthesis</keyword>
<dbReference type="PANTHER" id="PTHR43804:SF1">
    <property type="entry name" value="PEPTIDE CHAIN RELEASE FACTOR 1, MITOCHONDRIAL"/>
    <property type="match status" value="1"/>
</dbReference>
<comment type="similarity">
    <text evidence="1">Belongs to the prokaryotic/mitochondrial release factor family.</text>
</comment>
<evidence type="ECO:0000256" key="2">
    <source>
        <dbReference type="ARBA" id="ARBA00022917"/>
    </source>
</evidence>
<feature type="domain" description="Prokaryotic-type class I peptide chain release factors" evidence="3">
    <location>
        <begin position="279"/>
        <end position="295"/>
    </location>
</feature>
<dbReference type="AlphaFoldDB" id="A0A672HXD5"/>
<dbReference type="GO" id="GO:0005739">
    <property type="term" value="C:mitochondrion"/>
    <property type="evidence" value="ECO:0007669"/>
    <property type="project" value="TreeGrafter"/>
</dbReference>
<dbReference type="InParanoid" id="A0A672HXD5"/>
<sequence>MLAGGLFRLCSSCRGVVSGVARGSGRWRTVQGRSRHTGWLELYERESVQRYLRRLLEEHEELSRRLQRAGPEEAERRLLAERRRRLLPVAAAARRLEAAGREREELAALLDDPSGCTDADLTRLLKEEEQHLSRRTAVLREELIQTLVPGDPLDGSAVVLEVVSGRTTGGDVCQQFTREMLDMYRGYADYRNWDFQVLNYSPAEHGGLHHAAVRVAGDDAYRLLKHEGGTHRVQRIPEAGLSSRMQRIHTGTATVVVLPEAGQLDVQMDHRQLRVDTFRSRGPGGQSVNTTDSAVRVVHLPTGISAECQQSRSQLKNRDGAMRALRARLQQSIMGKETESRLAARRQQVGSRAQAERIRTYNFSQDRVTDHRTGYNTRDIKEVMRGGEPLHHLIQDVLQHSERRALLEAAESPRQPAH</sequence>
<evidence type="ECO:0000256" key="1">
    <source>
        <dbReference type="ARBA" id="ARBA00010835"/>
    </source>
</evidence>
<dbReference type="GO" id="GO:0003747">
    <property type="term" value="F:translation release factor activity"/>
    <property type="evidence" value="ECO:0007669"/>
    <property type="project" value="InterPro"/>
</dbReference>
<name>A0A672HXD5_SALFA</name>
<dbReference type="GeneID" id="115385066"/>
<dbReference type="GO" id="GO:0070126">
    <property type="term" value="P:mitochondrial translational termination"/>
    <property type="evidence" value="ECO:0007669"/>
    <property type="project" value="TreeGrafter"/>
</dbReference>
<evidence type="ECO:0000313" key="4">
    <source>
        <dbReference type="Ensembl" id="ENSSFAP00005033525.1"/>
    </source>
</evidence>
<dbReference type="Gene3D" id="3.30.160.20">
    <property type="match status" value="1"/>
</dbReference>
<keyword evidence="5" id="KW-1185">Reference proteome</keyword>
<gene>
    <name evidence="4" type="primary">mtrf1</name>
</gene>
<evidence type="ECO:0000259" key="3">
    <source>
        <dbReference type="PROSITE" id="PS00745"/>
    </source>
</evidence>
<dbReference type="InterPro" id="IPR050057">
    <property type="entry name" value="Prokaryotic/Mito_RF"/>
</dbReference>
<reference evidence="4" key="1">
    <citation type="submission" date="2025-08" db="UniProtKB">
        <authorList>
            <consortium name="Ensembl"/>
        </authorList>
    </citation>
    <scope>IDENTIFICATION</scope>
</reference>
<dbReference type="OMA" id="ECQQSRS"/>
<dbReference type="Gene3D" id="6.10.140.1950">
    <property type="match status" value="1"/>
</dbReference>
<proteinExistence type="inferred from homology"/>
<protein>
    <recommendedName>
        <fullName evidence="3">Prokaryotic-type class I peptide chain release factors domain-containing protein</fullName>
    </recommendedName>
</protein>
<dbReference type="PANTHER" id="PTHR43804">
    <property type="entry name" value="LD18447P"/>
    <property type="match status" value="1"/>
</dbReference>
<dbReference type="Pfam" id="PF00472">
    <property type="entry name" value="RF-1"/>
    <property type="match status" value="1"/>
</dbReference>
<dbReference type="FunFam" id="3.30.160.20:FF:000004">
    <property type="entry name" value="Peptide chain release factor 1"/>
    <property type="match status" value="1"/>
</dbReference>
<accession>A0A672HXD5</accession>
<organism evidence="4 5">
    <name type="scientific">Salarias fasciatus</name>
    <name type="common">Jewelled blenny</name>
    <name type="synonym">Blennius fasciatus</name>
    <dbReference type="NCBI Taxonomy" id="181472"/>
    <lineage>
        <taxon>Eukaryota</taxon>
        <taxon>Metazoa</taxon>
        <taxon>Chordata</taxon>
        <taxon>Craniata</taxon>
        <taxon>Vertebrata</taxon>
        <taxon>Euteleostomi</taxon>
        <taxon>Actinopterygii</taxon>
        <taxon>Neopterygii</taxon>
        <taxon>Teleostei</taxon>
        <taxon>Neoteleostei</taxon>
        <taxon>Acanthomorphata</taxon>
        <taxon>Ovalentaria</taxon>
        <taxon>Blenniimorphae</taxon>
        <taxon>Blenniiformes</taxon>
        <taxon>Blennioidei</taxon>
        <taxon>Blenniidae</taxon>
        <taxon>Salariinae</taxon>
        <taxon>Salarias</taxon>
    </lineage>
</organism>
<dbReference type="InterPro" id="IPR000352">
    <property type="entry name" value="Pep_chain_release_fac_I"/>
</dbReference>
<reference evidence="4" key="2">
    <citation type="submission" date="2025-09" db="UniProtKB">
        <authorList>
            <consortium name="Ensembl"/>
        </authorList>
    </citation>
    <scope>IDENTIFICATION</scope>
</reference>
<dbReference type="Proteomes" id="UP000472267">
    <property type="component" value="Unassembled WGS sequence"/>
</dbReference>
<dbReference type="Gene3D" id="3.30.70.1660">
    <property type="match status" value="1"/>
</dbReference>
<dbReference type="SUPFAM" id="SSF75620">
    <property type="entry name" value="Release factor"/>
    <property type="match status" value="1"/>
</dbReference>
<dbReference type="CTD" id="9617"/>
<evidence type="ECO:0000313" key="5">
    <source>
        <dbReference type="Proteomes" id="UP000472267"/>
    </source>
</evidence>
<dbReference type="RefSeq" id="XP_029943012.1">
    <property type="nucleotide sequence ID" value="XM_030087152.1"/>
</dbReference>
<dbReference type="InterPro" id="IPR045853">
    <property type="entry name" value="Pep_chain_release_fac_I_sf"/>
</dbReference>
<dbReference type="Pfam" id="PF03462">
    <property type="entry name" value="PCRF"/>
    <property type="match status" value="1"/>
</dbReference>
<dbReference type="InterPro" id="IPR005139">
    <property type="entry name" value="PCRF"/>
</dbReference>